<dbReference type="PANTHER" id="PTHR46268:SF6">
    <property type="entry name" value="UNIVERSAL STRESS PROTEIN UP12"/>
    <property type="match status" value="1"/>
</dbReference>
<dbReference type="Gene3D" id="3.40.50.620">
    <property type="entry name" value="HUPs"/>
    <property type="match status" value="2"/>
</dbReference>
<comment type="similarity">
    <text evidence="1">Belongs to the universal stress protein A family.</text>
</comment>
<dbReference type="Proteomes" id="UP000198683">
    <property type="component" value="Unassembled WGS sequence"/>
</dbReference>
<protein>
    <submittedName>
        <fullName evidence="3">Nucleotide-binding universal stress protein, UspA family</fullName>
    </submittedName>
</protein>
<gene>
    <name evidence="3" type="ORF">SAMN05421874_107118</name>
</gene>
<dbReference type="PRINTS" id="PR01438">
    <property type="entry name" value="UNVRSLSTRESS"/>
</dbReference>
<dbReference type="InterPro" id="IPR006016">
    <property type="entry name" value="UspA"/>
</dbReference>
<feature type="domain" description="UspA" evidence="2">
    <location>
        <begin position="166"/>
        <end position="280"/>
    </location>
</feature>
<evidence type="ECO:0000259" key="2">
    <source>
        <dbReference type="Pfam" id="PF00582"/>
    </source>
</evidence>
<dbReference type="OrthoDB" id="3473874at2"/>
<evidence type="ECO:0000313" key="3">
    <source>
        <dbReference type="EMBL" id="SDK37371.1"/>
    </source>
</evidence>
<organism evidence="3 4">
    <name type="scientific">Nonomuraea maritima</name>
    <dbReference type="NCBI Taxonomy" id="683260"/>
    <lineage>
        <taxon>Bacteria</taxon>
        <taxon>Bacillati</taxon>
        <taxon>Actinomycetota</taxon>
        <taxon>Actinomycetes</taxon>
        <taxon>Streptosporangiales</taxon>
        <taxon>Streptosporangiaceae</taxon>
        <taxon>Nonomuraea</taxon>
    </lineage>
</organism>
<reference evidence="3 4" key="1">
    <citation type="submission" date="2016-10" db="EMBL/GenBank/DDBJ databases">
        <authorList>
            <person name="de Groot N.N."/>
        </authorList>
    </citation>
    <scope>NUCLEOTIDE SEQUENCE [LARGE SCALE GENOMIC DNA]</scope>
    <source>
        <strain evidence="3 4">CGMCC 4.5681</strain>
    </source>
</reference>
<dbReference type="PANTHER" id="PTHR46268">
    <property type="entry name" value="STRESS RESPONSE PROTEIN NHAX"/>
    <property type="match status" value="1"/>
</dbReference>
<keyword evidence="4" id="KW-1185">Reference proteome</keyword>
<dbReference type="STRING" id="683260.SAMN05421874_107118"/>
<dbReference type="RefSeq" id="WP_090764254.1">
    <property type="nucleotide sequence ID" value="NZ_FNFB01000007.1"/>
</dbReference>
<feature type="domain" description="UspA" evidence="2">
    <location>
        <begin position="3"/>
        <end position="150"/>
    </location>
</feature>
<evidence type="ECO:0000256" key="1">
    <source>
        <dbReference type="ARBA" id="ARBA00008791"/>
    </source>
</evidence>
<name>A0A1G9BD08_9ACTN</name>
<dbReference type="AlphaFoldDB" id="A0A1G9BD08"/>
<dbReference type="EMBL" id="FNFB01000007">
    <property type="protein sequence ID" value="SDK37371.1"/>
    <property type="molecule type" value="Genomic_DNA"/>
</dbReference>
<dbReference type="Pfam" id="PF00582">
    <property type="entry name" value="Usp"/>
    <property type="match status" value="2"/>
</dbReference>
<dbReference type="InterPro" id="IPR014729">
    <property type="entry name" value="Rossmann-like_a/b/a_fold"/>
</dbReference>
<dbReference type="SUPFAM" id="SSF52402">
    <property type="entry name" value="Adenine nucleotide alpha hydrolases-like"/>
    <property type="match status" value="2"/>
</dbReference>
<proteinExistence type="inferred from homology"/>
<dbReference type="InterPro" id="IPR006015">
    <property type="entry name" value="Universal_stress_UspA"/>
</dbReference>
<evidence type="ECO:0000313" key="4">
    <source>
        <dbReference type="Proteomes" id="UP000198683"/>
    </source>
</evidence>
<sequence>MAMDVIVGYDGSPAAAAAIDAGAALFPRAHVWITHLWTPPFASESLRRRLWTGRADISGFIEAIEREGEAEAHRLADRGARLARTAGWDAEPLVRRTYGGEGLYFAQLAQEVDADVVLVGSRGLGGTQAILGSVSDTVVHYTPRPVLVVPHPLLTTEQAPLAGGPVIVGWDGSAGAEEALRAAARLFAGRELIVVSVDGASPEDSPPPAEGLTVERVTVAGRRVMHGRAVADELRVCARTRGAAAVVVGSRGRSASREILTGSVAMATLHHTHRPVMVVPRPDRSST</sequence>
<accession>A0A1G9BD08</accession>